<dbReference type="KEGG" id="azm:DM194_20975"/>
<evidence type="ECO:0000256" key="1">
    <source>
        <dbReference type="SAM" id="MobiDB-lite"/>
    </source>
</evidence>
<feature type="compositionally biased region" description="Low complexity" evidence="1">
    <location>
        <begin position="83"/>
        <end position="97"/>
    </location>
</feature>
<evidence type="ECO:0000313" key="3">
    <source>
        <dbReference type="EMBL" id="AWU96767.1"/>
    </source>
</evidence>
<reference evidence="3 4" key="1">
    <citation type="submission" date="2018-06" db="EMBL/GenBank/DDBJ databases">
        <title>Complete genome sequencing of Azospirillum sp. M2T2B2.</title>
        <authorList>
            <person name="Heo J."/>
            <person name="Kim S.-J."/>
            <person name="Kwon S.-W."/>
            <person name="Anandham R."/>
        </authorList>
    </citation>
    <scope>NUCLEOTIDE SEQUENCE [LARGE SCALE GENOMIC DNA]</scope>
    <source>
        <strain evidence="3 4">M2T2B2</strain>
        <plasmid evidence="3 4">unnamed2</plasmid>
    </source>
</reference>
<protein>
    <recommendedName>
        <fullName evidence="5">Translation initiation factor IF-2</fullName>
    </recommendedName>
</protein>
<dbReference type="EMBL" id="CP029832">
    <property type="protein sequence ID" value="AWU96767.1"/>
    <property type="molecule type" value="Genomic_DNA"/>
</dbReference>
<dbReference type="AlphaFoldDB" id="A0A2U9SD70"/>
<keyword evidence="2" id="KW-0732">Signal</keyword>
<evidence type="ECO:0000313" key="4">
    <source>
        <dbReference type="Proteomes" id="UP000249605"/>
    </source>
</evidence>
<feature type="region of interest" description="Disordered" evidence="1">
    <location>
        <begin position="69"/>
        <end position="97"/>
    </location>
</feature>
<dbReference type="RefSeq" id="WP_111069507.1">
    <property type="nucleotide sequence ID" value="NZ_CP029832.1"/>
</dbReference>
<name>A0A2U9SD70_9PROT</name>
<keyword evidence="4" id="KW-1185">Reference proteome</keyword>
<gene>
    <name evidence="3" type="ORF">DM194_20975</name>
</gene>
<proteinExistence type="predicted"/>
<organism evidence="3 4">
    <name type="scientific">Azospirillum ramasamyi</name>
    <dbReference type="NCBI Taxonomy" id="682998"/>
    <lineage>
        <taxon>Bacteria</taxon>
        <taxon>Pseudomonadati</taxon>
        <taxon>Pseudomonadota</taxon>
        <taxon>Alphaproteobacteria</taxon>
        <taxon>Rhodospirillales</taxon>
        <taxon>Azospirillaceae</taxon>
        <taxon>Azospirillum</taxon>
    </lineage>
</organism>
<feature type="chain" id="PRO_5016113667" description="Translation initiation factor IF-2" evidence="2">
    <location>
        <begin position="27"/>
        <end position="111"/>
    </location>
</feature>
<accession>A0A2U9SD70</accession>
<evidence type="ECO:0000256" key="2">
    <source>
        <dbReference type="SAM" id="SignalP"/>
    </source>
</evidence>
<keyword evidence="3" id="KW-0614">Plasmid</keyword>
<geneLocation type="plasmid" evidence="3 4">
    <name>unnamed2</name>
</geneLocation>
<dbReference type="Proteomes" id="UP000249605">
    <property type="component" value="Plasmid unnamed2"/>
</dbReference>
<feature type="signal peptide" evidence="2">
    <location>
        <begin position="1"/>
        <end position="26"/>
    </location>
</feature>
<sequence>MCRLAAIPLFLTLVAAVPAAVRPASAFEVQSGGIPLPAVAAPMPAHRASAVPPAAGGVFPPWMGGGRTGADAIAGGPPGMRGAGAPPQGRATGAAAADRTAMNEELFGIRR</sequence>
<evidence type="ECO:0008006" key="5">
    <source>
        <dbReference type="Google" id="ProtNLM"/>
    </source>
</evidence>